<dbReference type="PANTHER" id="PTHR42872:SF6">
    <property type="entry name" value="PROTEIN-GLUTAMATE METHYLESTERASE_PROTEIN-GLUTAMINE GLUTAMINASE"/>
    <property type="match status" value="1"/>
</dbReference>
<dbReference type="PROSITE" id="PS50122">
    <property type="entry name" value="CHEB"/>
    <property type="match status" value="1"/>
</dbReference>
<name>A0A3A9JZZ0_9PROT</name>
<accession>A0A3A9JZZ0</accession>
<dbReference type="Proteomes" id="UP000274097">
    <property type="component" value="Unassembled WGS sequence"/>
</dbReference>
<evidence type="ECO:0000313" key="6">
    <source>
        <dbReference type="EMBL" id="RKK04669.1"/>
    </source>
</evidence>
<evidence type="ECO:0000313" key="8">
    <source>
        <dbReference type="Proteomes" id="UP000274097"/>
    </source>
</evidence>
<dbReference type="AlphaFoldDB" id="A0A3A9JZZ0"/>
<dbReference type="GO" id="GO:0008984">
    <property type="term" value="F:protein-glutamate methylesterase activity"/>
    <property type="evidence" value="ECO:0007669"/>
    <property type="project" value="UniProtKB-EC"/>
</dbReference>
<dbReference type="GO" id="GO:0005737">
    <property type="term" value="C:cytoplasm"/>
    <property type="evidence" value="ECO:0007669"/>
    <property type="project" value="InterPro"/>
</dbReference>
<proteinExistence type="predicted"/>
<dbReference type="PANTHER" id="PTHR42872">
    <property type="entry name" value="PROTEIN-GLUTAMATE METHYLESTERASE/PROTEIN-GLUTAMINE GLUTAMINASE"/>
    <property type="match status" value="1"/>
</dbReference>
<dbReference type="InterPro" id="IPR035909">
    <property type="entry name" value="CheB_C"/>
</dbReference>
<comment type="catalytic activity">
    <reaction evidence="3">
        <text>[protein]-L-glutamate 5-O-methyl ester + H2O = L-glutamyl-[protein] + methanol + H(+)</text>
        <dbReference type="Rhea" id="RHEA:23236"/>
        <dbReference type="Rhea" id="RHEA-COMP:10208"/>
        <dbReference type="Rhea" id="RHEA-COMP:10311"/>
        <dbReference type="ChEBI" id="CHEBI:15377"/>
        <dbReference type="ChEBI" id="CHEBI:15378"/>
        <dbReference type="ChEBI" id="CHEBI:17790"/>
        <dbReference type="ChEBI" id="CHEBI:29973"/>
        <dbReference type="ChEBI" id="CHEBI:82795"/>
        <dbReference type="EC" id="3.1.1.61"/>
    </reaction>
</comment>
<keyword evidence="8" id="KW-1185">Reference proteome</keyword>
<dbReference type="EMBL" id="RFLX01000032">
    <property type="protein sequence ID" value="RMI17328.1"/>
    <property type="molecule type" value="Genomic_DNA"/>
</dbReference>
<reference evidence="6 9" key="1">
    <citation type="submission" date="2018-09" db="EMBL/GenBank/DDBJ databases">
        <title>Roseomonas sp. nov., isolated from feces of Tibetan antelopes in the Qinghai-Tibet plateau, China.</title>
        <authorList>
            <person name="Tian Z."/>
        </authorList>
    </citation>
    <scope>NUCLEOTIDE SEQUENCE [LARGE SCALE GENOMIC DNA]</scope>
    <source>
        <strain evidence="7 8">Z23</strain>
        <strain evidence="6 9">Z24</strain>
    </source>
</reference>
<evidence type="ECO:0000259" key="5">
    <source>
        <dbReference type="PROSITE" id="PS50122"/>
    </source>
</evidence>
<dbReference type="EC" id="3.1.1.61" evidence="2"/>
<feature type="domain" description="CheB-type methylesterase" evidence="5">
    <location>
        <begin position="4"/>
        <end position="165"/>
    </location>
</feature>
<evidence type="ECO:0000256" key="2">
    <source>
        <dbReference type="ARBA" id="ARBA00039140"/>
    </source>
</evidence>
<dbReference type="InParanoid" id="A0A3A9JZZ0"/>
<evidence type="ECO:0000256" key="4">
    <source>
        <dbReference type="PROSITE-ProRule" id="PRU00050"/>
    </source>
</evidence>
<dbReference type="SUPFAM" id="SSF52738">
    <property type="entry name" value="Methylesterase CheB, C-terminal domain"/>
    <property type="match status" value="1"/>
</dbReference>
<sequence length="197" mass="20800">MKMARPRNLVVVGGGGRGAVEALCLLLDDLPVPMSARILVAIEDPLQTVESMRAALQGHTRLTVSMAQDGDVVPPECVCLAPQDQHLAIGPDFRVMLQRGDLIHGKRPAADVLFSSAAQHFGNQVIGVILSGGKEDGVAGFRDIHAAGGLRLIQSPSTATNPGMPLWGTLEDHPDLLCAPQEMGPLLGHLLRGDALF</sequence>
<dbReference type="RefSeq" id="WP_120637832.1">
    <property type="nucleotide sequence ID" value="NZ_RAQU01000036.1"/>
</dbReference>
<dbReference type="InterPro" id="IPR000673">
    <property type="entry name" value="Sig_transdc_resp-reg_Me-estase"/>
</dbReference>
<gene>
    <name evidence="6" type="ORF">D6Z83_08150</name>
    <name evidence="7" type="ORF">EBE87_23160</name>
</gene>
<protein>
    <recommendedName>
        <fullName evidence="2">protein-glutamate methylesterase</fullName>
        <ecNumber evidence="2">3.1.1.61</ecNumber>
    </recommendedName>
</protein>
<comment type="caution">
    <text evidence="6">The sequence shown here is derived from an EMBL/GenBank/DDBJ whole genome shotgun (WGS) entry which is preliminary data.</text>
</comment>
<dbReference type="Pfam" id="PF01339">
    <property type="entry name" value="CheB_methylest"/>
    <property type="match status" value="1"/>
</dbReference>
<keyword evidence="1" id="KW-0378">Hydrolase</keyword>
<evidence type="ECO:0000256" key="3">
    <source>
        <dbReference type="ARBA" id="ARBA00048267"/>
    </source>
</evidence>
<dbReference type="GO" id="GO:0000156">
    <property type="term" value="F:phosphorelay response regulator activity"/>
    <property type="evidence" value="ECO:0007669"/>
    <property type="project" value="InterPro"/>
</dbReference>
<dbReference type="Gene3D" id="3.40.50.180">
    <property type="entry name" value="Methylesterase CheB, C-terminal domain"/>
    <property type="match status" value="1"/>
</dbReference>
<evidence type="ECO:0000313" key="7">
    <source>
        <dbReference type="EMBL" id="RMI17328.1"/>
    </source>
</evidence>
<evidence type="ECO:0000313" key="9">
    <source>
        <dbReference type="Proteomes" id="UP000278036"/>
    </source>
</evidence>
<dbReference type="Proteomes" id="UP000278036">
    <property type="component" value="Unassembled WGS sequence"/>
</dbReference>
<dbReference type="EMBL" id="RAQU01000036">
    <property type="protein sequence ID" value="RKK04669.1"/>
    <property type="molecule type" value="Genomic_DNA"/>
</dbReference>
<organism evidence="6 9">
    <name type="scientific">Teichococcus wenyumeiae</name>
    <dbReference type="NCBI Taxonomy" id="2478470"/>
    <lineage>
        <taxon>Bacteria</taxon>
        <taxon>Pseudomonadati</taxon>
        <taxon>Pseudomonadota</taxon>
        <taxon>Alphaproteobacteria</taxon>
        <taxon>Acetobacterales</taxon>
        <taxon>Roseomonadaceae</taxon>
        <taxon>Roseomonas</taxon>
    </lineage>
</organism>
<comment type="caution">
    <text evidence="4">Lacks conserved residue(s) required for the propagation of feature annotation.</text>
</comment>
<evidence type="ECO:0000256" key="1">
    <source>
        <dbReference type="ARBA" id="ARBA00022801"/>
    </source>
</evidence>
<dbReference type="GO" id="GO:0006935">
    <property type="term" value="P:chemotaxis"/>
    <property type="evidence" value="ECO:0007669"/>
    <property type="project" value="InterPro"/>
</dbReference>